<organism evidence="2 3">
    <name type="scientific">Eimeria mitis</name>
    <dbReference type="NCBI Taxonomy" id="44415"/>
    <lineage>
        <taxon>Eukaryota</taxon>
        <taxon>Sar</taxon>
        <taxon>Alveolata</taxon>
        <taxon>Apicomplexa</taxon>
        <taxon>Conoidasida</taxon>
        <taxon>Coccidia</taxon>
        <taxon>Eucoccidiorida</taxon>
        <taxon>Eimeriorina</taxon>
        <taxon>Eimeriidae</taxon>
        <taxon>Eimeria</taxon>
    </lineage>
</organism>
<dbReference type="GeneID" id="60403692"/>
<dbReference type="VEuPathDB" id="ToxoDB:EMH_0002170"/>
<keyword evidence="1" id="KW-0472">Membrane</keyword>
<evidence type="ECO:0000313" key="3">
    <source>
        <dbReference type="Proteomes" id="UP000030744"/>
    </source>
</evidence>
<gene>
    <name evidence="2" type="ORF">EMH_0002170</name>
</gene>
<dbReference type="RefSeq" id="XP_037878208.1">
    <property type="nucleotide sequence ID" value="XM_038022354.1"/>
</dbReference>
<evidence type="ECO:0000313" key="2">
    <source>
        <dbReference type="EMBL" id="CDJ35919.1"/>
    </source>
</evidence>
<keyword evidence="1" id="KW-1133">Transmembrane helix</keyword>
<feature type="transmembrane region" description="Helical" evidence="1">
    <location>
        <begin position="85"/>
        <end position="107"/>
    </location>
</feature>
<evidence type="ECO:0000256" key="1">
    <source>
        <dbReference type="SAM" id="Phobius"/>
    </source>
</evidence>
<keyword evidence="3" id="KW-1185">Reference proteome</keyword>
<accession>U6KDB3</accession>
<feature type="transmembrane region" description="Helical" evidence="1">
    <location>
        <begin position="113"/>
        <end position="138"/>
    </location>
</feature>
<keyword evidence="1" id="KW-0812">Transmembrane</keyword>
<dbReference type="AlphaFoldDB" id="U6KDB3"/>
<name>U6KDB3_9EIME</name>
<sequence>MASLEPLATVTRWVGFVSGVLTILLWCFQLSSTSPSISIGDDPLADVNKGSWRMQLFSFVPSVFIDVWTPFVMGAMTVMSHFSSFHLDFMSVNFAHYFIWSILMALFGNMGYAGVVGIVVASVTLLSSLLSLICAFLYDGTASLKLGN</sequence>
<feature type="transmembrane region" description="Helical" evidence="1">
    <location>
        <begin position="12"/>
        <end position="32"/>
    </location>
</feature>
<evidence type="ECO:0008006" key="4">
    <source>
        <dbReference type="Google" id="ProtNLM"/>
    </source>
</evidence>
<dbReference type="Proteomes" id="UP000030744">
    <property type="component" value="Unassembled WGS sequence"/>
</dbReference>
<proteinExistence type="predicted"/>
<dbReference type="EMBL" id="HG735428">
    <property type="protein sequence ID" value="CDJ35919.1"/>
    <property type="molecule type" value="Genomic_DNA"/>
</dbReference>
<protein>
    <recommendedName>
        <fullName evidence="4">Transmembrane protein</fullName>
    </recommendedName>
</protein>
<reference evidence="2" key="1">
    <citation type="submission" date="2013-10" db="EMBL/GenBank/DDBJ databases">
        <title>Genomic analysis of the causative agents of coccidiosis in chickens.</title>
        <authorList>
            <person name="Reid A.J."/>
            <person name="Blake D."/>
            <person name="Billington K."/>
            <person name="Browne H."/>
            <person name="Dunn M."/>
            <person name="Hung S."/>
            <person name="Kawahara F."/>
            <person name="Miranda-Saavedra D."/>
            <person name="Mourier T."/>
            <person name="Nagra H."/>
            <person name="Otto T.D."/>
            <person name="Rawlings N."/>
            <person name="Sanchez A."/>
            <person name="Sanders M."/>
            <person name="Subramaniam C."/>
            <person name="Tay Y."/>
            <person name="Dear P."/>
            <person name="Doerig C."/>
            <person name="Gruber A."/>
            <person name="Parkinson J."/>
            <person name="Shirley M."/>
            <person name="Wan K.L."/>
            <person name="Berriman M."/>
            <person name="Tomley F."/>
            <person name="Pain A."/>
        </authorList>
    </citation>
    <scope>NUCLEOTIDE SEQUENCE [LARGE SCALE GENOMIC DNA]</scope>
    <source>
        <strain evidence="2">Houghton</strain>
    </source>
</reference>
<dbReference type="OrthoDB" id="354226at2759"/>
<reference evidence="2" key="2">
    <citation type="submission" date="2013-10" db="EMBL/GenBank/DDBJ databases">
        <authorList>
            <person name="Aslett M."/>
        </authorList>
    </citation>
    <scope>NUCLEOTIDE SEQUENCE [LARGE SCALE GENOMIC DNA]</scope>
    <source>
        <strain evidence="2">Houghton</strain>
    </source>
</reference>
<feature type="transmembrane region" description="Helical" evidence="1">
    <location>
        <begin position="52"/>
        <end position="73"/>
    </location>
</feature>